<reference evidence="1" key="1">
    <citation type="journal article" date="2022" name="bioRxiv">
        <title>Sequencing and chromosome-scale assembly of the giantPleurodeles waltlgenome.</title>
        <authorList>
            <person name="Brown T."/>
            <person name="Elewa A."/>
            <person name="Iarovenko S."/>
            <person name="Subramanian E."/>
            <person name="Araus A.J."/>
            <person name="Petzold A."/>
            <person name="Susuki M."/>
            <person name="Suzuki K.-i.T."/>
            <person name="Hayashi T."/>
            <person name="Toyoda A."/>
            <person name="Oliveira C."/>
            <person name="Osipova E."/>
            <person name="Leigh N.D."/>
            <person name="Simon A."/>
            <person name="Yun M.H."/>
        </authorList>
    </citation>
    <scope>NUCLEOTIDE SEQUENCE</scope>
    <source>
        <strain evidence="1">20211129_DDA</strain>
        <tissue evidence="1">Liver</tissue>
    </source>
</reference>
<proteinExistence type="predicted"/>
<evidence type="ECO:0000313" key="1">
    <source>
        <dbReference type="EMBL" id="KAJ1110459.1"/>
    </source>
</evidence>
<gene>
    <name evidence="1" type="ORF">NDU88_007810</name>
</gene>
<dbReference type="AlphaFoldDB" id="A0AAV7N4R0"/>
<keyword evidence="2" id="KW-1185">Reference proteome</keyword>
<comment type="caution">
    <text evidence="1">The sequence shown here is derived from an EMBL/GenBank/DDBJ whole genome shotgun (WGS) entry which is preliminary data.</text>
</comment>
<sequence>MIFPATLKVIHDNCSHFSDSPTVAREWLDQNFQGLRSGRQQEPVSQNSDRRSQCTCCGRDMVLDGGGGPSRDRDLRQGTEKAIQIFARFALLSGLRINPDKSYAYSFQGSWLDPMIPFEPLTIVTAPISFRYLGILAYLTPNRLNRIYYTTKAHCPRCHTANPDLLHMFWSCPSLTQYWNAIGATVVEVMDESVELSPAYFLLGLYPLNRIAKVRMRFMDLVLLLAKHQLTRRWKSPHAPSLLSWKDEVLHWSQAESATLRREEYRGLRRKPTSLEWDSLVEVLRAQLETWGEMCWVNQSALWGAGVRLYYIPVASTYFILKGPCKLLPY</sequence>
<protein>
    <recommendedName>
        <fullName evidence="3">Reverse transcriptase zinc-binding domain-containing protein</fullName>
    </recommendedName>
</protein>
<organism evidence="1 2">
    <name type="scientific">Pleurodeles waltl</name>
    <name type="common">Iberian ribbed newt</name>
    <dbReference type="NCBI Taxonomy" id="8319"/>
    <lineage>
        <taxon>Eukaryota</taxon>
        <taxon>Metazoa</taxon>
        <taxon>Chordata</taxon>
        <taxon>Craniata</taxon>
        <taxon>Vertebrata</taxon>
        <taxon>Euteleostomi</taxon>
        <taxon>Amphibia</taxon>
        <taxon>Batrachia</taxon>
        <taxon>Caudata</taxon>
        <taxon>Salamandroidea</taxon>
        <taxon>Salamandridae</taxon>
        <taxon>Pleurodelinae</taxon>
        <taxon>Pleurodeles</taxon>
    </lineage>
</organism>
<dbReference type="EMBL" id="JANPWB010000013">
    <property type="protein sequence ID" value="KAJ1110459.1"/>
    <property type="molecule type" value="Genomic_DNA"/>
</dbReference>
<dbReference type="Proteomes" id="UP001066276">
    <property type="component" value="Chromosome 9"/>
</dbReference>
<accession>A0AAV7N4R0</accession>
<evidence type="ECO:0008006" key="3">
    <source>
        <dbReference type="Google" id="ProtNLM"/>
    </source>
</evidence>
<evidence type="ECO:0000313" key="2">
    <source>
        <dbReference type="Proteomes" id="UP001066276"/>
    </source>
</evidence>
<name>A0AAV7N4R0_PLEWA</name>